<evidence type="ECO:0000256" key="1">
    <source>
        <dbReference type="SAM" id="MobiDB-lite"/>
    </source>
</evidence>
<reference evidence="2" key="1">
    <citation type="submission" date="2007-07" db="EMBL/GenBank/DDBJ databases">
        <title>PCAP assembly of the Caenorhabditis remanei genome.</title>
        <authorList>
            <consortium name="The Caenorhabditis remanei Sequencing Consortium"/>
            <person name="Wilson R.K."/>
        </authorList>
    </citation>
    <scope>NUCLEOTIDE SEQUENCE [LARGE SCALE GENOMIC DNA]</scope>
    <source>
        <strain evidence="2">PB4641</strain>
    </source>
</reference>
<name>E3LRI1_CAERE</name>
<feature type="compositionally biased region" description="Basic residues" evidence="1">
    <location>
        <begin position="751"/>
        <end position="760"/>
    </location>
</feature>
<dbReference type="SUPFAM" id="SSF48371">
    <property type="entry name" value="ARM repeat"/>
    <property type="match status" value="1"/>
</dbReference>
<feature type="region of interest" description="Disordered" evidence="1">
    <location>
        <begin position="712"/>
        <end position="760"/>
    </location>
</feature>
<evidence type="ECO:0000313" key="3">
    <source>
        <dbReference type="Proteomes" id="UP000008281"/>
    </source>
</evidence>
<feature type="compositionally biased region" description="Polar residues" evidence="1">
    <location>
        <begin position="734"/>
        <end position="744"/>
    </location>
</feature>
<accession>E3LRI1</accession>
<sequence>MSKNDPIDLFAISLEDISMEEENLALWTLLEDVNAGIVPEILKKEETFYQISSLIIGEQDDVVQLVLKLICSVSDGFPHLAETMMNSSIYRNFRKVIQDSESLSPAVFLTMFDALISLSTTPQIFDKIVNDGLWSIVKIHYEDNLKFHSVVILSNVIRDVLRLLSKNSSSKTSANNCITSMLSTIVRSSPEAWVKFCDADGNEVMKNFIKNSPNDRAAGVAAFMLVNIFSTFGGRPTGQRVKYWFEKKKVGGEEWTDEEAVYREAKTYRMRAIKTKPRIFEPASSVYSLPNGAQMKQKETIEQFVHKTKLVNTLLSVYTIMKQRIADHKKKRFPNDGFQSTLDFNEGTLQKIQDLLLRARCTYITDTTKAEMSDFFKKYHRNLRFEHQQAHRKELDLRMDPVAKRFLVPQFYSKKEIVEIKDLELMSRLTYPSQVEIVQHISFLKRLRIETTAFRNAVPFRLKHIKMDKDYFVIDGCLFNRHDKITKLLEERKHIYVRILEIDSDDGLKYLQINGKLHVSHVWYSKFSVNKLPLQYITQLLSKNSFPLKSIDIRVLDPNDPILHTLIETDELFAWTVNSGSTIWRDFAMTTTLPALYLLNVQLDANDIIKLIQSVISRDEDYVRTIGVTASQTNNLRVGIQYLIQCYFPAAKCVNSPSGFTIVLDKRNVKVFNRDIRRNEKTIHLIVIQRANNYTVGREKEVMGLDGKLAADAATKQAQEEPPVASASAFSDAGPSTPTSNAAPSTEIMKTRGRRAKDNK</sequence>
<evidence type="ECO:0000313" key="2">
    <source>
        <dbReference type="EMBL" id="EFP07734.1"/>
    </source>
</evidence>
<dbReference type="AlphaFoldDB" id="E3LRI1"/>
<organism evidence="3">
    <name type="scientific">Caenorhabditis remanei</name>
    <name type="common">Caenorhabditis vulgaris</name>
    <dbReference type="NCBI Taxonomy" id="31234"/>
    <lineage>
        <taxon>Eukaryota</taxon>
        <taxon>Metazoa</taxon>
        <taxon>Ecdysozoa</taxon>
        <taxon>Nematoda</taxon>
        <taxon>Chromadorea</taxon>
        <taxon>Rhabditida</taxon>
        <taxon>Rhabditina</taxon>
        <taxon>Rhabditomorpha</taxon>
        <taxon>Rhabditoidea</taxon>
        <taxon>Rhabditidae</taxon>
        <taxon>Peloderinae</taxon>
        <taxon>Caenorhabditis</taxon>
    </lineage>
</organism>
<dbReference type="InParanoid" id="E3LRI1"/>
<dbReference type="EMBL" id="DS268413">
    <property type="protein sequence ID" value="EFP07734.1"/>
    <property type="molecule type" value="Genomic_DNA"/>
</dbReference>
<dbReference type="InterPro" id="IPR011989">
    <property type="entry name" value="ARM-like"/>
</dbReference>
<gene>
    <name evidence="2" type="ORF">CRE_26339</name>
</gene>
<dbReference type="STRING" id="31234.E3LRI1"/>
<dbReference type="Proteomes" id="UP000008281">
    <property type="component" value="Unassembled WGS sequence"/>
</dbReference>
<dbReference type="HOGENOM" id="CLU_366924_0_0_1"/>
<dbReference type="InterPro" id="IPR016024">
    <property type="entry name" value="ARM-type_fold"/>
</dbReference>
<protein>
    <submittedName>
        <fullName evidence="2">Uncharacterized protein</fullName>
    </submittedName>
</protein>
<keyword evidence="3" id="KW-1185">Reference proteome</keyword>
<proteinExistence type="predicted"/>
<dbReference type="Gene3D" id="1.25.10.10">
    <property type="entry name" value="Leucine-rich Repeat Variant"/>
    <property type="match status" value="1"/>
</dbReference>